<protein>
    <submittedName>
        <fullName evidence="9">FAD-binding protein</fullName>
    </submittedName>
</protein>
<dbReference type="SUPFAM" id="SSF55103">
    <property type="entry name" value="FAD-linked oxidases, C-terminal domain"/>
    <property type="match status" value="1"/>
</dbReference>
<comment type="cofactor">
    <cofactor evidence="1">
        <name>FAD</name>
        <dbReference type="ChEBI" id="CHEBI:57692"/>
    </cofactor>
</comment>
<dbReference type="GO" id="GO:0071949">
    <property type="term" value="F:FAD binding"/>
    <property type="evidence" value="ECO:0007669"/>
    <property type="project" value="InterPro"/>
</dbReference>
<keyword evidence="3" id="KW-0479">Metal-binding</keyword>
<dbReference type="GO" id="GO:0004458">
    <property type="term" value="F:D-lactate dehydrogenase (cytochrome) activity"/>
    <property type="evidence" value="ECO:0007669"/>
    <property type="project" value="TreeGrafter"/>
</dbReference>
<evidence type="ECO:0000313" key="10">
    <source>
        <dbReference type="Proteomes" id="UP000317169"/>
    </source>
</evidence>
<dbReference type="PROSITE" id="PS51387">
    <property type="entry name" value="FAD_PCMH"/>
    <property type="match status" value="1"/>
</dbReference>
<dbReference type="GO" id="GO:0008720">
    <property type="term" value="F:D-lactate dehydrogenase (NAD+) activity"/>
    <property type="evidence" value="ECO:0007669"/>
    <property type="project" value="TreeGrafter"/>
</dbReference>
<dbReference type="EMBL" id="VIAR01000002">
    <property type="protein sequence ID" value="TQD40221.1"/>
    <property type="molecule type" value="Genomic_DNA"/>
</dbReference>
<evidence type="ECO:0000256" key="2">
    <source>
        <dbReference type="ARBA" id="ARBA00022630"/>
    </source>
</evidence>
<keyword evidence="4" id="KW-0274">FAD</keyword>
<dbReference type="GO" id="GO:0051536">
    <property type="term" value="F:iron-sulfur cluster binding"/>
    <property type="evidence" value="ECO:0007669"/>
    <property type="project" value="UniProtKB-KW"/>
</dbReference>
<evidence type="ECO:0000259" key="8">
    <source>
        <dbReference type="PROSITE" id="PS51387"/>
    </source>
</evidence>
<dbReference type="InterPro" id="IPR016171">
    <property type="entry name" value="Vanillyl_alc_oxidase_C-sub2"/>
</dbReference>
<reference evidence="9 10" key="1">
    <citation type="submission" date="2019-06" db="EMBL/GenBank/DDBJ databases">
        <title>Flavibacter putida gen. nov., sp. nov., a novel marine bacterium of the family Flavobacteriaceae isolated from coastal seawater.</title>
        <authorList>
            <person name="Feng X."/>
        </authorList>
    </citation>
    <scope>NUCLEOTIDE SEQUENCE [LARGE SCALE GENOMIC DNA]</scope>
    <source>
        <strain evidence="9 10">PLHSN227</strain>
    </source>
</reference>
<dbReference type="SUPFAM" id="SSF46548">
    <property type="entry name" value="alpha-helical ferredoxin"/>
    <property type="match status" value="1"/>
</dbReference>
<dbReference type="Gene3D" id="1.10.45.10">
    <property type="entry name" value="Vanillyl-alcohol Oxidase, Chain A, domain 4"/>
    <property type="match status" value="1"/>
</dbReference>
<proteinExistence type="predicted"/>
<evidence type="ECO:0000256" key="4">
    <source>
        <dbReference type="ARBA" id="ARBA00022827"/>
    </source>
</evidence>
<evidence type="ECO:0000256" key="3">
    <source>
        <dbReference type="ARBA" id="ARBA00022723"/>
    </source>
</evidence>
<dbReference type="RefSeq" id="WP_141420751.1">
    <property type="nucleotide sequence ID" value="NZ_VIAR01000002.1"/>
</dbReference>
<feature type="domain" description="FAD-binding PCMH-type" evidence="8">
    <location>
        <begin position="31"/>
        <end position="270"/>
    </location>
</feature>
<dbReference type="InterPro" id="IPR006094">
    <property type="entry name" value="Oxid_FAD_bind_N"/>
</dbReference>
<dbReference type="SUPFAM" id="SSF56176">
    <property type="entry name" value="FAD-binding/transporter-associated domain-like"/>
    <property type="match status" value="1"/>
</dbReference>
<dbReference type="PANTHER" id="PTHR11748">
    <property type="entry name" value="D-LACTATE DEHYDROGENASE"/>
    <property type="match status" value="1"/>
</dbReference>
<dbReference type="Pfam" id="PF02913">
    <property type="entry name" value="FAD-oxidase_C"/>
    <property type="match status" value="1"/>
</dbReference>
<dbReference type="PROSITE" id="PS00198">
    <property type="entry name" value="4FE4S_FER_1"/>
    <property type="match status" value="1"/>
</dbReference>
<dbReference type="Gene3D" id="3.30.465.10">
    <property type="match status" value="1"/>
</dbReference>
<sequence>MLLKDLETKLNGSLHYDKLSQTLYATDASVYREMPIAVAFPKNTDDIKQLLSFAKEKKLSIIPRAAGTSLAGQCVGNGLVIDISKHFTEIIRLDENKKQVVVQPGVIRDDLNRFLEDSDLFFGPNTSTSNRCMLGGMFGNNSSGTTSIKYGVTRDKVIAAKAVLSDGSIVTFEEIDKKEFLEKTKLNSLEGSIYKNIYELLKDKENQKLIENNFPKPEIHRRNTGYALDALLESEVFSNLPQKFNMCKLLAGSEGTLAFITEITLQLDNLPPKNTALIAAHFTNIKDCLQAVELVMQHSLYTCEMMDKVILDCTKNHIKFKESRFFLEGDPQAILMLEVRDNHTRDLQIQVDNLLKLLQNKTKSYAHPVLRGDNIDKAINLRKAGLGLLSNMHGDAKAVACIEDTAVALKDLAAYIEEFTQIMKRFNQRAVYYAHAGAGELHLRPILNLKDKEQVKLFEEITATVAKLVKKYKGSLSGEHGDGRVRASFIKEMLGADCYSLLQRIKNTFDPDNILNPGKIVNPLPMTENLRYEANRTEPQIKTLFNFEDTNGLLRAVENCNGSGDCRKSVEAGGVMCPSYRATKNEKDTTRGRANALREFLTQNPQDKKFDNKELKEVLDLCISCKGCKSECPSNVDMAVYKAEFEYQYQKENGFSFRNKLFAKNNSYNKLGSNFPLLTNFFFSNKLTSSLLKKIAKIAPKRSLPLLARRSLWKLLGQNKINLKPVNKIKSVYFFIDEFTNFLDTTIGVDAINLLVNLGYEVKILNHKESGRSYISKGFLEEAKALANSNISIFSKIISEESPLIGLEPSSILSFRDEYLRLANNKDTAVKLSKNVFLIEEFLAAEIKAGNIKSDQFTTQNKTIKLHTHCHQKALSNSKHSFDMLNLPKNYKVRIINSGCCGMAGSFGYEKEHYKISMQIGEHSLFPAVRKAPPEVVISANGTSCRHQILDGTQKIALHPVSILNEALL</sequence>
<evidence type="ECO:0000256" key="5">
    <source>
        <dbReference type="ARBA" id="ARBA00023002"/>
    </source>
</evidence>
<dbReference type="InterPro" id="IPR016166">
    <property type="entry name" value="FAD-bd_PCMH"/>
</dbReference>
<dbReference type="GO" id="GO:1903457">
    <property type="term" value="P:lactate catabolic process"/>
    <property type="evidence" value="ECO:0007669"/>
    <property type="project" value="TreeGrafter"/>
</dbReference>
<dbReference type="Gene3D" id="3.30.70.2740">
    <property type="match status" value="1"/>
</dbReference>
<keyword evidence="5" id="KW-0560">Oxidoreductase</keyword>
<dbReference type="InterPro" id="IPR017900">
    <property type="entry name" value="4Fe4S_Fe_S_CS"/>
</dbReference>
<dbReference type="OrthoDB" id="9767256at2"/>
<evidence type="ECO:0000256" key="1">
    <source>
        <dbReference type="ARBA" id="ARBA00001974"/>
    </source>
</evidence>
<keyword evidence="10" id="KW-1185">Reference proteome</keyword>
<name>A0A507ZUE8_9FLAO</name>
<dbReference type="Pfam" id="PF13534">
    <property type="entry name" value="Fer4_17"/>
    <property type="match status" value="1"/>
</dbReference>
<keyword evidence="2" id="KW-0285">Flavoprotein</keyword>
<dbReference type="InterPro" id="IPR004113">
    <property type="entry name" value="FAD-bd_oxidored_4_C"/>
</dbReference>
<accession>A0A507ZUE8</accession>
<evidence type="ECO:0000313" key="9">
    <source>
        <dbReference type="EMBL" id="TQD40221.1"/>
    </source>
</evidence>
<dbReference type="InterPro" id="IPR036318">
    <property type="entry name" value="FAD-bd_PCMH-like_sf"/>
</dbReference>
<dbReference type="InterPro" id="IPR016167">
    <property type="entry name" value="FAD-bd_PCMH_sub1"/>
</dbReference>
<dbReference type="InterPro" id="IPR016169">
    <property type="entry name" value="FAD-bd_PCMH_sub2"/>
</dbReference>
<dbReference type="Gene3D" id="3.30.43.10">
    <property type="entry name" value="Uridine Diphospho-n-acetylenolpyruvylglucosamine Reductase, domain 2"/>
    <property type="match status" value="1"/>
</dbReference>
<comment type="caution">
    <text evidence="9">The sequence shown here is derived from an EMBL/GenBank/DDBJ whole genome shotgun (WGS) entry which is preliminary data.</text>
</comment>
<dbReference type="PANTHER" id="PTHR11748:SF119">
    <property type="entry name" value="D-2-HYDROXYGLUTARATE DEHYDROGENASE"/>
    <property type="match status" value="1"/>
</dbReference>
<dbReference type="InterPro" id="IPR016164">
    <property type="entry name" value="FAD-linked_Oxase-like_C"/>
</dbReference>
<dbReference type="Pfam" id="PF01565">
    <property type="entry name" value="FAD_binding_4"/>
    <property type="match status" value="1"/>
</dbReference>
<dbReference type="GO" id="GO:0046872">
    <property type="term" value="F:metal ion binding"/>
    <property type="evidence" value="ECO:0007669"/>
    <property type="project" value="UniProtKB-KW"/>
</dbReference>
<evidence type="ECO:0000256" key="6">
    <source>
        <dbReference type="ARBA" id="ARBA00023004"/>
    </source>
</evidence>
<evidence type="ECO:0000256" key="7">
    <source>
        <dbReference type="ARBA" id="ARBA00023014"/>
    </source>
</evidence>
<dbReference type="Proteomes" id="UP000317169">
    <property type="component" value="Unassembled WGS sequence"/>
</dbReference>
<dbReference type="AlphaFoldDB" id="A0A507ZUE8"/>
<gene>
    <name evidence="9" type="ORF">FKR84_03210</name>
</gene>
<keyword evidence="7" id="KW-0411">Iron-sulfur</keyword>
<organism evidence="9 10">
    <name type="scientific">Haloflavibacter putidus</name>
    <dbReference type="NCBI Taxonomy" id="2576776"/>
    <lineage>
        <taxon>Bacteria</taxon>
        <taxon>Pseudomonadati</taxon>
        <taxon>Bacteroidota</taxon>
        <taxon>Flavobacteriia</taxon>
        <taxon>Flavobacteriales</taxon>
        <taxon>Flavobacteriaceae</taxon>
        <taxon>Haloflavibacter</taxon>
    </lineage>
</organism>
<keyword evidence="6" id="KW-0408">Iron</keyword>